<evidence type="ECO:0000313" key="1">
    <source>
        <dbReference type="EMBL" id="APU69838.1"/>
    </source>
</evidence>
<proteinExistence type="predicted"/>
<evidence type="ECO:0000313" key="2">
    <source>
        <dbReference type="Proteomes" id="UP000186230"/>
    </source>
</evidence>
<keyword evidence="2" id="KW-1185">Reference proteome</keyword>
<dbReference type="OrthoDB" id="678057at2"/>
<dbReference type="Proteomes" id="UP000186230">
    <property type="component" value="Chromosome"/>
</dbReference>
<protein>
    <submittedName>
        <fullName evidence="1">Uncharacterized protein</fullName>
    </submittedName>
</protein>
<dbReference type="KEGG" id="gfl:GRFL_3114"/>
<dbReference type="AlphaFoldDB" id="A0A1L7I899"/>
<reference evidence="1 2" key="1">
    <citation type="submission" date="2016-07" db="EMBL/GenBank/DDBJ databases">
        <title>Multi-omics approach to identify versatile polysaccharide utilization systems of a marine flavobacterium Gramella flava.</title>
        <authorList>
            <person name="Tang K."/>
        </authorList>
    </citation>
    <scope>NUCLEOTIDE SEQUENCE [LARGE SCALE GENOMIC DNA]</scope>
    <source>
        <strain evidence="1 2">JLT2011</strain>
    </source>
</reference>
<dbReference type="RefSeq" id="WP_083645431.1">
    <property type="nucleotide sequence ID" value="NZ_CP016359.1"/>
</dbReference>
<dbReference type="EMBL" id="CP016359">
    <property type="protein sequence ID" value="APU69838.1"/>
    <property type="molecule type" value="Genomic_DNA"/>
</dbReference>
<sequence>MILQIAENLIMKDNKTEEIKALIARRLKDLKGDTPYNVISEKCNTTSARISDVANNNIDCQLTTLIDIAIGLRVSPAKLLDIDFNFEDYYRKLDGK</sequence>
<organism evidence="1 2">
    <name type="scientific">Christiangramia flava JLT2011</name>
    <dbReference type="NCBI Taxonomy" id="1229726"/>
    <lineage>
        <taxon>Bacteria</taxon>
        <taxon>Pseudomonadati</taxon>
        <taxon>Bacteroidota</taxon>
        <taxon>Flavobacteriia</taxon>
        <taxon>Flavobacteriales</taxon>
        <taxon>Flavobacteriaceae</taxon>
        <taxon>Christiangramia</taxon>
    </lineage>
</organism>
<name>A0A1L7I899_9FLAO</name>
<gene>
    <name evidence="1" type="ORF">GRFL_3114</name>
</gene>
<accession>A0A1L7I899</accession>